<dbReference type="InterPro" id="IPR013325">
    <property type="entry name" value="RNA_pol_sigma_r2"/>
</dbReference>
<keyword evidence="8" id="KW-1185">Reference proteome</keyword>
<evidence type="ECO:0000256" key="1">
    <source>
        <dbReference type="ARBA" id="ARBA00010641"/>
    </source>
</evidence>
<dbReference type="PANTHER" id="PTHR43133:SF46">
    <property type="entry name" value="RNA POLYMERASE SIGMA-70 FACTOR ECF SUBFAMILY"/>
    <property type="match status" value="1"/>
</dbReference>
<dbReference type="Gene3D" id="1.10.10.10">
    <property type="entry name" value="Winged helix-like DNA-binding domain superfamily/Winged helix DNA-binding domain"/>
    <property type="match status" value="1"/>
</dbReference>
<dbReference type="NCBIfam" id="TIGR02985">
    <property type="entry name" value="Sig70_bacteroi1"/>
    <property type="match status" value="1"/>
</dbReference>
<evidence type="ECO:0000259" key="6">
    <source>
        <dbReference type="Pfam" id="PF08281"/>
    </source>
</evidence>
<dbReference type="Pfam" id="PF04542">
    <property type="entry name" value="Sigma70_r2"/>
    <property type="match status" value="1"/>
</dbReference>
<feature type="domain" description="RNA polymerase sigma factor 70 region 4 type 2" evidence="6">
    <location>
        <begin position="122"/>
        <end position="166"/>
    </location>
</feature>
<gene>
    <name evidence="7" type="ORF">ACFQ2O_00110</name>
</gene>
<dbReference type="Proteomes" id="UP001597094">
    <property type="component" value="Unassembled WGS sequence"/>
</dbReference>
<comment type="similarity">
    <text evidence="1">Belongs to the sigma-70 factor family. ECF subfamily.</text>
</comment>
<dbReference type="InterPro" id="IPR039425">
    <property type="entry name" value="RNA_pol_sigma-70-like"/>
</dbReference>
<sequence>MEPVDVNWLLNNICAGSRGALEKLYLLYYQCLCDFACQIVKSADLAEEVVSDVFLAVWQKRETLEIRTSLKTYLYAAVRNQALLYLKKERLWEELDEQAQSQAIEHYNPLDALLFRELNYSLDSIINRLPEQDRLILRLKLSGLTYAEVAKTLSLTEKTVEYRLSKSQSFLKRAYHQQQE</sequence>
<dbReference type="EMBL" id="JBHTLD010000001">
    <property type="protein sequence ID" value="MFD1184587.1"/>
    <property type="molecule type" value="Genomic_DNA"/>
</dbReference>
<name>A0ABW3SKZ7_9BACT</name>
<evidence type="ECO:0000256" key="3">
    <source>
        <dbReference type="ARBA" id="ARBA00023082"/>
    </source>
</evidence>
<dbReference type="RefSeq" id="WP_377521912.1">
    <property type="nucleotide sequence ID" value="NZ_JBHTLD010000001.1"/>
</dbReference>
<dbReference type="SUPFAM" id="SSF88659">
    <property type="entry name" value="Sigma3 and sigma4 domains of RNA polymerase sigma factors"/>
    <property type="match status" value="1"/>
</dbReference>
<dbReference type="InterPro" id="IPR007627">
    <property type="entry name" value="RNA_pol_sigma70_r2"/>
</dbReference>
<evidence type="ECO:0000313" key="7">
    <source>
        <dbReference type="EMBL" id="MFD1184587.1"/>
    </source>
</evidence>
<dbReference type="SUPFAM" id="SSF88946">
    <property type="entry name" value="Sigma2 domain of RNA polymerase sigma factors"/>
    <property type="match status" value="1"/>
</dbReference>
<dbReference type="PANTHER" id="PTHR43133">
    <property type="entry name" value="RNA POLYMERASE ECF-TYPE SIGMA FACTO"/>
    <property type="match status" value="1"/>
</dbReference>
<keyword evidence="4" id="KW-0804">Transcription</keyword>
<dbReference type="InterPro" id="IPR013324">
    <property type="entry name" value="RNA_pol_sigma_r3/r4-like"/>
</dbReference>
<dbReference type="InterPro" id="IPR036388">
    <property type="entry name" value="WH-like_DNA-bd_sf"/>
</dbReference>
<proteinExistence type="inferred from homology"/>
<comment type="caution">
    <text evidence="7">The sequence shown here is derived from an EMBL/GenBank/DDBJ whole genome shotgun (WGS) entry which is preliminary data.</text>
</comment>
<evidence type="ECO:0000256" key="2">
    <source>
        <dbReference type="ARBA" id="ARBA00023015"/>
    </source>
</evidence>
<feature type="domain" description="RNA polymerase sigma-70 region 2" evidence="5">
    <location>
        <begin position="24"/>
        <end position="90"/>
    </location>
</feature>
<protein>
    <submittedName>
        <fullName evidence="7">RNA polymerase sigma-70 factor</fullName>
    </submittedName>
</protein>
<dbReference type="Pfam" id="PF08281">
    <property type="entry name" value="Sigma70_r4_2"/>
    <property type="match status" value="1"/>
</dbReference>
<keyword evidence="2" id="KW-0805">Transcription regulation</keyword>
<keyword evidence="3" id="KW-0731">Sigma factor</keyword>
<evidence type="ECO:0000259" key="5">
    <source>
        <dbReference type="Pfam" id="PF04542"/>
    </source>
</evidence>
<evidence type="ECO:0000256" key="4">
    <source>
        <dbReference type="ARBA" id="ARBA00023163"/>
    </source>
</evidence>
<dbReference type="Gene3D" id="1.10.1740.10">
    <property type="match status" value="1"/>
</dbReference>
<dbReference type="InterPro" id="IPR014327">
    <property type="entry name" value="RNA_pol_sigma70_bacteroid"/>
</dbReference>
<reference evidence="8" key="1">
    <citation type="journal article" date="2019" name="Int. J. Syst. Evol. Microbiol.">
        <title>The Global Catalogue of Microorganisms (GCM) 10K type strain sequencing project: providing services to taxonomists for standard genome sequencing and annotation.</title>
        <authorList>
            <consortium name="The Broad Institute Genomics Platform"/>
            <consortium name="The Broad Institute Genome Sequencing Center for Infectious Disease"/>
            <person name="Wu L."/>
            <person name="Ma J."/>
        </authorList>
    </citation>
    <scope>NUCLEOTIDE SEQUENCE [LARGE SCALE GENOMIC DNA]</scope>
    <source>
        <strain evidence="8">JCM 31319</strain>
    </source>
</reference>
<organism evidence="7 8">
    <name type="scientific">Pontibacter rugosus</name>
    <dbReference type="NCBI Taxonomy" id="1745966"/>
    <lineage>
        <taxon>Bacteria</taxon>
        <taxon>Pseudomonadati</taxon>
        <taxon>Bacteroidota</taxon>
        <taxon>Cytophagia</taxon>
        <taxon>Cytophagales</taxon>
        <taxon>Hymenobacteraceae</taxon>
        <taxon>Pontibacter</taxon>
    </lineage>
</organism>
<dbReference type="NCBIfam" id="TIGR02937">
    <property type="entry name" value="sigma70-ECF"/>
    <property type="match status" value="1"/>
</dbReference>
<accession>A0ABW3SKZ7</accession>
<dbReference type="InterPro" id="IPR013249">
    <property type="entry name" value="RNA_pol_sigma70_r4_t2"/>
</dbReference>
<evidence type="ECO:0000313" key="8">
    <source>
        <dbReference type="Proteomes" id="UP001597094"/>
    </source>
</evidence>
<dbReference type="InterPro" id="IPR014284">
    <property type="entry name" value="RNA_pol_sigma-70_dom"/>
</dbReference>